<feature type="compositionally biased region" description="Basic and acidic residues" evidence="1">
    <location>
        <begin position="134"/>
        <end position="144"/>
    </location>
</feature>
<name>A0ABQ9MLP4_HEVBR</name>
<dbReference type="InterPro" id="IPR005162">
    <property type="entry name" value="Retrotrans_gag_dom"/>
</dbReference>
<gene>
    <name evidence="3" type="ORF">P3X46_009367</name>
</gene>
<accession>A0ABQ9MLP4</accession>
<protein>
    <recommendedName>
        <fullName evidence="2">Retrotransposon gag domain-containing protein</fullName>
    </recommendedName>
</protein>
<proteinExistence type="predicted"/>
<reference evidence="3" key="1">
    <citation type="journal article" date="2023" name="Plant Biotechnol. J.">
        <title>Chromosome-level wild Hevea brasiliensis genome provides new tools for genomic-assisted breeding and valuable loci to elevate rubber yield.</title>
        <authorList>
            <person name="Cheng H."/>
            <person name="Song X."/>
            <person name="Hu Y."/>
            <person name="Wu T."/>
            <person name="Yang Q."/>
            <person name="An Z."/>
            <person name="Feng S."/>
            <person name="Deng Z."/>
            <person name="Wu W."/>
            <person name="Zeng X."/>
            <person name="Tu M."/>
            <person name="Wang X."/>
            <person name="Huang H."/>
        </authorList>
    </citation>
    <scope>NUCLEOTIDE SEQUENCE</scope>
    <source>
        <strain evidence="3">MT/VB/25A 57/8</strain>
    </source>
</reference>
<dbReference type="PANTHER" id="PTHR33223:SF10">
    <property type="entry name" value="AMINOTRANSFERASE-LIKE PLANT MOBILE DOMAIN-CONTAINING PROTEIN"/>
    <property type="match status" value="1"/>
</dbReference>
<dbReference type="PANTHER" id="PTHR33223">
    <property type="entry name" value="CCHC-TYPE DOMAIN-CONTAINING PROTEIN"/>
    <property type="match status" value="1"/>
</dbReference>
<organism evidence="3 4">
    <name type="scientific">Hevea brasiliensis</name>
    <name type="common">Para rubber tree</name>
    <name type="synonym">Siphonia brasiliensis</name>
    <dbReference type="NCBI Taxonomy" id="3981"/>
    <lineage>
        <taxon>Eukaryota</taxon>
        <taxon>Viridiplantae</taxon>
        <taxon>Streptophyta</taxon>
        <taxon>Embryophyta</taxon>
        <taxon>Tracheophyta</taxon>
        <taxon>Spermatophyta</taxon>
        <taxon>Magnoliopsida</taxon>
        <taxon>eudicotyledons</taxon>
        <taxon>Gunneridae</taxon>
        <taxon>Pentapetalae</taxon>
        <taxon>rosids</taxon>
        <taxon>fabids</taxon>
        <taxon>Malpighiales</taxon>
        <taxon>Euphorbiaceae</taxon>
        <taxon>Crotonoideae</taxon>
        <taxon>Micrandreae</taxon>
        <taxon>Hevea</taxon>
    </lineage>
</organism>
<sequence length="167" mass="19901">MTLTGLEQKWYQILLVGSIESFEQLVSSFKQKFISYIPPKKLSSDLGKIRQSEGESLRDHVSRFNAEAIQIKKLNRETTRKAMEKGSKNIKFMDSLIKNSSWDYKQLMEKTQKHIRLDDERTSSKEKRHMVQSSERRNEKRSSDWRSYGQDWEAPWRDQYNNYTPLT</sequence>
<keyword evidence="4" id="KW-1185">Reference proteome</keyword>
<evidence type="ECO:0000313" key="3">
    <source>
        <dbReference type="EMBL" id="KAJ9181214.1"/>
    </source>
</evidence>
<feature type="domain" description="Retrotransposon gag" evidence="2">
    <location>
        <begin position="2"/>
        <end position="73"/>
    </location>
</feature>
<feature type="region of interest" description="Disordered" evidence="1">
    <location>
        <begin position="119"/>
        <end position="147"/>
    </location>
</feature>
<evidence type="ECO:0000259" key="2">
    <source>
        <dbReference type="Pfam" id="PF03732"/>
    </source>
</evidence>
<dbReference type="EMBL" id="JARPOI010000005">
    <property type="protein sequence ID" value="KAJ9181214.1"/>
    <property type="molecule type" value="Genomic_DNA"/>
</dbReference>
<comment type="caution">
    <text evidence="3">The sequence shown here is derived from an EMBL/GenBank/DDBJ whole genome shotgun (WGS) entry which is preliminary data.</text>
</comment>
<evidence type="ECO:0000256" key="1">
    <source>
        <dbReference type="SAM" id="MobiDB-lite"/>
    </source>
</evidence>
<dbReference type="Proteomes" id="UP001174677">
    <property type="component" value="Chromosome 5"/>
</dbReference>
<evidence type="ECO:0000313" key="4">
    <source>
        <dbReference type="Proteomes" id="UP001174677"/>
    </source>
</evidence>
<dbReference type="Pfam" id="PF03732">
    <property type="entry name" value="Retrotrans_gag"/>
    <property type="match status" value="1"/>
</dbReference>